<organism evidence="3 4">
    <name type="scientific">Phytophthora fragariae</name>
    <dbReference type="NCBI Taxonomy" id="53985"/>
    <lineage>
        <taxon>Eukaryota</taxon>
        <taxon>Sar</taxon>
        <taxon>Stramenopiles</taxon>
        <taxon>Oomycota</taxon>
        <taxon>Peronosporomycetes</taxon>
        <taxon>Peronosporales</taxon>
        <taxon>Peronosporaceae</taxon>
        <taxon>Phytophthora</taxon>
    </lineage>
</organism>
<protein>
    <recommendedName>
        <fullName evidence="2">PiggyBac transposable element-derived protein domain-containing protein</fullName>
    </recommendedName>
</protein>
<sequence length="497" mass="57220">MSVPTVAEIEEKLNKFKRIQAHEIVHVVALLFARAVAPVRDGLSNHWCTDEDGAIPRGTFSRFMKRDRFEEILKFLHFNNNEAGGAHADKAWKIRPILQAVEKTFRRGYRLGKVISFDEDMMPNRSKFNSMRIFMPDKPSKYGTKFYMTCCADTAYCSRVDIYCGADKKKKKTRKAPDDTLGLGPKAVVRNISKALINQPMKRLIVTDSFYSTVSLSLKLLEMGLYHVGTTRIDRLGWCPIHFTQQKRPKSMPRGTYRIAQARDHPELVALSWMDSKPVNMLATGCSTQLNSVLRTEKDGTRSTLRLQRYSIQKCISPRKYYKQLFLCIVDMAVVNGYIVHCITLKKKGEKPPTHAAYLRRLYIQLLALRTINFETHLNAEDLISVPIPRQQHTLVNTAEFYSSSKQHKRRQYLRKVCSAFADTKTKSFETSFFCQQFSDAFGGRGPLCLHVRRVESGNTLTCSQIWHDTWGDGKSIPPSLKKKIRFRKRKRESEEE</sequence>
<dbReference type="EMBL" id="QXGD01001760">
    <property type="protein sequence ID" value="KAE9199612.1"/>
    <property type="molecule type" value="Genomic_DNA"/>
</dbReference>
<proteinExistence type="predicted"/>
<gene>
    <name evidence="3" type="ORF">PF002_g22100</name>
</gene>
<feature type="domain" description="PiggyBac transposable element-derived protein" evidence="2">
    <location>
        <begin position="5"/>
        <end position="296"/>
    </location>
</feature>
<dbReference type="AlphaFoldDB" id="A0A6A3XB71"/>
<dbReference type="PANTHER" id="PTHR46599">
    <property type="entry name" value="PIGGYBAC TRANSPOSABLE ELEMENT-DERIVED PROTEIN 4"/>
    <property type="match status" value="1"/>
</dbReference>
<dbReference type="Pfam" id="PF13843">
    <property type="entry name" value="DDE_Tnp_1_7"/>
    <property type="match status" value="1"/>
</dbReference>
<evidence type="ECO:0000256" key="1">
    <source>
        <dbReference type="SAM" id="MobiDB-lite"/>
    </source>
</evidence>
<name>A0A6A3XB71_9STRA</name>
<evidence type="ECO:0000259" key="2">
    <source>
        <dbReference type="Pfam" id="PF13843"/>
    </source>
</evidence>
<feature type="region of interest" description="Disordered" evidence="1">
    <location>
        <begin position="478"/>
        <end position="497"/>
    </location>
</feature>
<dbReference type="PANTHER" id="PTHR46599:SF3">
    <property type="entry name" value="PIGGYBAC TRANSPOSABLE ELEMENT-DERIVED PROTEIN 4"/>
    <property type="match status" value="1"/>
</dbReference>
<reference evidence="3 4" key="1">
    <citation type="submission" date="2018-08" db="EMBL/GenBank/DDBJ databases">
        <title>Genomic investigation of the strawberry pathogen Phytophthora fragariae indicates pathogenicity is determined by transcriptional variation in three key races.</title>
        <authorList>
            <person name="Adams T.M."/>
            <person name="Armitage A.D."/>
            <person name="Sobczyk M.K."/>
            <person name="Bates H.J."/>
            <person name="Dunwell J.M."/>
            <person name="Nellist C.F."/>
            <person name="Harrison R.J."/>
        </authorList>
    </citation>
    <scope>NUCLEOTIDE SEQUENCE [LARGE SCALE GENOMIC DNA]</scope>
    <source>
        <strain evidence="3 4">BC-1</strain>
    </source>
</reference>
<evidence type="ECO:0000313" key="4">
    <source>
        <dbReference type="Proteomes" id="UP000440367"/>
    </source>
</evidence>
<accession>A0A6A3XB71</accession>
<dbReference type="InterPro" id="IPR029526">
    <property type="entry name" value="PGBD"/>
</dbReference>
<feature type="compositionally biased region" description="Basic residues" evidence="1">
    <location>
        <begin position="481"/>
        <end position="491"/>
    </location>
</feature>
<dbReference type="Proteomes" id="UP000440367">
    <property type="component" value="Unassembled WGS sequence"/>
</dbReference>
<comment type="caution">
    <text evidence="3">The sequence shown here is derived from an EMBL/GenBank/DDBJ whole genome shotgun (WGS) entry which is preliminary data.</text>
</comment>
<evidence type="ECO:0000313" key="3">
    <source>
        <dbReference type="EMBL" id="KAE9199612.1"/>
    </source>
</evidence>